<name>A0A830C8B8_9LAMI</name>
<reference evidence="4" key="1">
    <citation type="submission" date="2020-07" db="EMBL/GenBank/DDBJ databases">
        <title>Ethylene signaling mediates host invasion by parasitic plants.</title>
        <authorList>
            <person name="Yoshida S."/>
        </authorList>
    </citation>
    <scope>NUCLEOTIDE SEQUENCE</scope>
    <source>
        <strain evidence="4">Okayama</strain>
    </source>
</reference>
<feature type="compositionally biased region" description="Polar residues" evidence="1">
    <location>
        <begin position="287"/>
        <end position="304"/>
    </location>
</feature>
<feature type="domain" description="DUF3741" evidence="2">
    <location>
        <begin position="202"/>
        <end position="240"/>
    </location>
</feature>
<feature type="compositionally biased region" description="Polar residues" evidence="1">
    <location>
        <begin position="105"/>
        <end position="114"/>
    </location>
</feature>
<dbReference type="Pfam" id="PF12552">
    <property type="entry name" value="DUF3741"/>
    <property type="match status" value="1"/>
</dbReference>
<dbReference type="InterPro" id="IPR022212">
    <property type="entry name" value="DUF3741"/>
</dbReference>
<protein>
    <submittedName>
        <fullName evidence="4">Protein trm32</fullName>
    </submittedName>
</protein>
<evidence type="ECO:0000259" key="2">
    <source>
        <dbReference type="Pfam" id="PF12552"/>
    </source>
</evidence>
<accession>A0A830C8B8</accession>
<proteinExistence type="predicted"/>
<evidence type="ECO:0000259" key="3">
    <source>
        <dbReference type="Pfam" id="PF14309"/>
    </source>
</evidence>
<feature type="compositionally biased region" description="Polar residues" evidence="1">
    <location>
        <begin position="50"/>
        <end position="60"/>
    </location>
</feature>
<gene>
    <name evidence="4" type="ORF">PHJA_001295500</name>
</gene>
<comment type="caution">
    <text evidence="4">The sequence shown here is derived from an EMBL/GenBank/DDBJ whole genome shotgun (WGS) entry which is preliminary data.</text>
</comment>
<organism evidence="4 5">
    <name type="scientific">Phtheirospermum japonicum</name>
    <dbReference type="NCBI Taxonomy" id="374723"/>
    <lineage>
        <taxon>Eukaryota</taxon>
        <taxon>Viridiplantae</taxon>
        <taxon>Streptophyta</taxon>
        <taxon>Embryophyta</taxon>
        <taxon>Tracheophyta</taxon>
        <taxon>Spermatophyta</taxon>
        <taxon>Magnoliopsida</taxon>
        <taxon>eudicotyledons</taxon>
        <taxon>Gunneridae</taxon>
        <taxon>Pentapetalae</taxon>
        <taxon>asterids</taxon>
        <taxon>lamiids</taxon>
        <taxon>Lamiales</taxon>
        <taxon>Orobanchaceae</taxon>
        <taxon>Orobanchaceae incertae sedis</taxon>
        <taxon>Phtheirospermum</taxon>
    </lineage>
</organism>
<dbReference type="Proteomes" id="UP000653305">
    <property type="component" value="Unassembled WGS sequence"/>
</dbReference>
<evidence type="ECO:0000256" key="1">
    <source>
        <dbReference type="SAM" id="MobiDB-lite"/>
    </source>
</evidence>
<feature type="domain" description="DUF4378" evidence="3">
    <location>
        <begin position="694"/>
        <end position="839"/>
    </location>
</feature>
<dbReference type="EMBL" id="BMAC01000246">
    <property type="protein sequence ID" value="GFP91515.1"/>
    <property type="molecule type" value="Genomic_DNA"/>
</dbReference>
<dbReference type="OrthoDB" id="770239at2759"/>
<dbReference type="PANTHER" id="PTHR47212:SF4">
    <property type="entry name" value="ADHESIN-LIKE PROTEIN, PUTATIVE (DUF3741)-RELATED"/>
    <property type="match status" value="1"/>
</dbReference>
<dbReference type="Pfam" id="PF14309">
    <property type="entry name" value="DUF4378"/>
    <property type="match status" value="1"/>
</dbReference>
<feature type="region of interest" description="Disordered" evidence="1">
    <location>
        <begin position="96"/>
        <end position="137"/>
    </location>
</feature>
<keyword evidence="5" id="KW-1185">Reference proteome</keyword>
<evidence type="ECO:0000313" key="4">
    <source>
        <dbReference type="EMBL" id="GFP91515.1"/>
    </source>
</evidence>
<feature type="region of interest" description="Disordered" evidence="1">
    <location>
        <begin position="283"/>
        <end position="304"/>
    </location>
</feature>
<sequence length="846" mass="95814">MAKRSKRRTSRHERDQAGCISGIINIFQFRHGRSTKRLLTDRKQTVGAGHSSNNTISPSPTEKCENLAVTEENTMPTADAAKTSVKELMEVEMFNEQGPKHTNDSEMGSEQVSSKSRNRTKKHQKKKRSSAKSSDMDFDQKNIDLEIILEELANIDQRNTNGPKHDCDPDIDVPSGGPVTVVEEKLVEAVKLFIEQRLSNNTKRFGDEANNCFSDELMDALKMLRLNKGLFLKLLQDPDSELFKHIQNFEDARLGKEPEEKPVNLKPADELSSHKNRNFFRRRTKSLESYPSGENNNKDCQSPSKIVILKPGPERSKSPETDIAERNASQFSFTEIKRKLRHAIGKERPSLQLSPKGQNGNFNIDRGENFCWSSPNRNHFYTERFTLTSPSFKKGETVSKSKDDGSESLRLGGSNIYIEAKKHLSEMVKSGDENTELTAGKNPVKPLGRILSLPEFNVSPCLSPRKHVDDMFVTAQTRLLSPRGSFKDYPSPRMQKSESQPCISGLVNSLNANNNNSLGDDREYSLEIQCFNEDNVISEDQSIVAEIEQTNELRPREEEKIVDDSCESSCNSIGGDIKNEVGNEESASPGFILHFSEDDQISSSPTVSPSQDRASTEIEDSDRVIDKIEQPSPISVLEPLFADDDISPASTIFHTVEKEIEPRHIHFEEEQQSSVNIDQSVCMRISQEDEESAFEYVEAVLLGSGLNWDEFLLRWICLCELLDPSLFDEVELFSSRPRHDQKLLFDCANEALKEVCENYFGCFTNVKPNIRPVPKGMDLIHEVWEKVEGRLFQNLRSHSLDGLVKRDLAGSRDWMNIRSDIELIVFDMEENIFDELLDEIVMSFGE</sequence>
<feature type="compositionally biased region" description="Basic residues" evidence="1">
    <location>
        <begin position="116"/>
        <end position="130"/>
    </location>
</feature>
<feature type="region of interest" description="Disordered" evidence="1">
    <location>
        <begin position="41"/>
        <end position="62"/>
    </location>
</feature>
<dbReference type="InterPro" id="IPR025486">
    <property type="entry name" value="DUF4378"/>
</dbReference>
<dbReference type="PANTHER" id="PTHR47212">
    <property type="entry name" value="ADHESIN-LIKE PROTEIN, PUTATIVE (DUF3741)-RELATED"/>
    <property type="match status" value="1"/>
</dbReference>
<dbReference type="AlphaFoldDB" id="A0A830C8B8"/>
<evidence type="ECO:0000313" key="5">
    <source>
        <dbReference type="Proteomes" id="UP000653305"/>
    </source>
</evidence>